<evidence type="ECO:0000313" key="9">
    <source>
        <dbReference type="Proteomes" id="UP001521116"/>
    </source>
</evidence>
<keyword evidence="9" id="KW-1185">Reference proteome</keyword>
<evidence type="ECO:0000256" key="6">
    <source>
        <dbReference type="SAM" id="Phobius"/>
    </source>
</evidence>
<feature type="compositionally biased region" description="Pro residues" evidence="5">
    <location>
        <begin position="1"/>
        <end position="10"/>
    </location>
</feature>
<feature type="transmembrane region" description="Helical" evidence="6">
    <location>
        <begin position="300"/>
        <end position="318"/>
    </location>
</feature>
<dbReference type="Pfam" id="PF11951">
    <property type="entry name" value="Fungal_trans_2"/>
    <property type="match status" value="1"/>
</dbReference>
<evidence type="ECO:0000259" key="7">
    <source>
        <dbReference type="PROSITE" id="PS50850"/>
    </source>
</evidence>
<dbReference type="Gene3D" id="1.20.1250.20">
    <property type="entry name" value="MFS general substrate transporter like domains"/>
    <property type="match status" value="2"/>
</dbReference>
<keyword evidence="4 6" id="KW-0472">Membrane</keyword>
<feature type="region of interest" description="Disordered" evidence="5">
    <location>
        <begin position="1"/>
        <end position="28"/>
    </location>
</feature>
<gene>
    <name evidence="8" type="ORF">SLS56_001198</name>
</gene>
<evidence type="ECO:0000256" key="3">
    <source>
        <dbReference type="ARBA" id="ARBA00022989"/>
    </source>
</evidence>
<dbReference type="SUPFAM" id="SSF103473">
    <property type="entry name" value="MFS general substrate transporter"/>
    <property type="match status" value="1"/>
</dbReference>
<keyword evidence="2 6" id="KW-0812">Transmembrane</keyword>
<evidence type="ECO:0000256" key="1">
    <source>
        <dbReference type="ARBA" id="ARBA00004141"/>
    </source>
</evidence>
<feature type="transmembrane region" description="Helical" evidence="6">
    <location>
        <begin position="99"/>
        <end position="119"/>
    </location>
</feature>
<feature type="compositionally biased region" description="Basic residues" evidence="5">
    <location>
        <begin position="606"/>
        <end position="615"/>
    </location>
</feature>
<dbReference type="PANTHER" id="PTHR23501">
    <property type="entry name" value="MAJOR FACILITATOR SUPERFAMILY"/>
    <property type="match status" value="1"/>
</dbReference>
<feature type="transmembrane region" description="Helical" evidence="6">
    <location>
        <begin position="184"/>
        <end position="206"/>
    </location>
</feature>
<feature type="transmembrane region" description="Helical" evidence="6">
    <location>
        <begin position="376"/>
        <end position="397"/>
    </location>
</feature>
<feature type="transmembrane region" description="Helical" evidence="6">
    <location>
        <begin position="404"/>
        <end position="421"/>
    </location>
</feature>
<evidence type="ECO:0000256" key="5">
    <source>
        <dbReference type="SAM" id="MobiDB-lite"/>
    </source>
</evidence>
<feature type="region of interest" description="Disordered" evidence="5">
    <location>
        <begin position="674"/>
        <end position="716"/>
    </location>
</feature>
<feature type="compositionally biased region" description="Polar residues" evidence="5">
    <location>
        <begin position="12"/>
        <end position="24"/>
    </location>
</feature>
<dbReference type="PANTHER" id="PTHR23501:SF200">
    <property type="entry name" value="TRANSPORTER, PUTATIVE (AFU_ORTHOLOGUE AFUA_3G01360)-RELATED"/>
    <property type="match status" value="1"/>
</dbReference>
<sequence length="1166" mass="128372">MQLRPSPPTGLTPANTRTDPSSNGDGKLEANVEVRPVQQEASAPVGVAKVEAIQAVYGKYGKYCLWLGLAIIMIVFELDNSTVDTYQNYATSSFNKLSLLSTLSTAATIITAIVKPPIAKISDVIGRGETYLITVSCYLLSYILCATSKTINTYAAGLVFYAIGKSGTQILDQIIFSDISTPRWRGFVLGLSYFPFLITPWVAAFIVDSVTAEDGIGWRWGIGMFAIIMPFASSFIIVTLLYLQRKARKSGLILTNKLTVYDFCSLVDLGGMILLCGGFAMLLLPFTLAASTPSKWTTPWIDSLIVLGVLFLGSLIPYEKFWAKHPVVPVHYGKNLTIVMSCLMSAVDTCGFTATHVYLYAWSVVTHSFSARDATFLAYTNGVTQCLFAIIAGAIMYRSRRYKWLIMVGVCIRTIGYGVMIRLRGAENSAAELFAVQLIQGIGSGFIESTIVVAAQISVSHAELAQVSALVLLAASLGSAIGSCIAGGIYTNTFRSALRRHMGDGTPQATIDSLYDSITGVLPEPGTAERHAVNLAYSEVMKYITIAAFAISVPLFVAAWLVPDLRLEDRNVRSALFEARKEDGGSAGHELQKRSPDADHNATSKPPRKRKRKPRPPPAQPGLRWLNSTDPSQFRNDRVRKAVRSHVMYDHAARKKGSAQGKRDSVTLVHLYKETQPSELPGPSARPLNGRDKALVPAHSPPPDLAGAASGKRLKEEQDSNHLAISLLDRLASHLDPLGQLPTFPGPKSHVRELQKFCVEYFATTIYRVAPIENSNIFLAGMCMASARLDVLKGLTRESAITAAVKLEAVRLLNQSLSNPHVQLNDETIMILTRLLHSEIIHGNFSVLEVHKKGMERIVQLRGGFERLYRDSPASRWLCNAIIHVVYQASIHTEQQPSQIFLDYIPATYDLSVPPDQREPERPMYLPDKVWTFIVKDYRCSKYTAELLQDLRDATGLFLTYFSGKAGSPHQTLAGHNDPDAIRARTYLFERTMAKPSADDPESPVFGDWYYEAIRILSHIYATSMFHLVPFSVAAILAKDTLAPERPSLSVPERLKAAIEKTHPDPGQCWGPLMTRVLLWITVVGGAAANPLSSDVTSHEERADINPGLESARRYLISLGLRCTIVLACQSPYSPAYVLELLRRVIRIQGFFAEKPVYTNVGWKPV</sequence>
<evidence type="ECO:0000256" key="4">
    <source>
        <dbReference type="ARBA" id="ARBA00023136"/>
    </source>
</evidence>
<dbReference type="PROSITE" id="PS50850">
    <property type="entry name" value="MFS"/>
    <property type="match status" value="1"/>
</dbReference>
<comment type="caution">
    <text evidence="8">The sequence shown here is derived from an EMBL/GenBank/DDBJ whole genome shotgun (WGS) entry which is preliminary data.</text>
</comment>
<feature type="transmembrane region" description="Helical" evidence="6">
    <location>
        <begin position="543"/>
        <end position="563"/>
    </location>
</feature>
<feature type="transmembrane region" description="Helical" evidence="6">
    <location>
        <begin position="60"/>
        <end position="78"/>
    </location>
</feature>
<dbReference type="Proteomes" id="UP001521116">
    <property type="component" value="Unassembled WGS sequence"/>
</dbReference>
<keyword evidence="3 6" id="KW-1133">Transmembrane helix</keyword>
<accession>A0ABR3TA59</accession>
<name>A0ABR3TA59_9PEZI</name>
<dbReference type="EMBL" id="JAJVDC020000007">
    <property type="protein sequence ID" value="KAL1636219.1"/>
    <property type="molecule type" value="Genomic_DNA"/>
</dbReference>
<organism evidence="8 9">
    <name type="scientific">Neofusicoccum ribis</name>
    <dbReference type="NCBI Taxonomy" id="45134"/>
    <lineage>
        <taxon>Eukaryota</taxon>
        <taxon>Fungi</taxon>
        <taxon>Dikarya</taxon>
        <taxon>Ascomycota</taxon>
        <taxon>Pezizomycotina</taxon>
        <taxon>Dothideomycetes</taxon>
        <taxon>Dothideomycetes incertae sedis</taxon>
        <taxon>Botryosphaeriales</taxon>
        <taxon>Botryosphaeriaceae</taxon>
        <taxon>Neofusicoccum</taxon>
    </lineage>
</organism>
<feature type="domain" description="Major facilitator superfamily (MFS) profile" evidence="7">
    <location>
        <begin position="65"/>
        <end position="566"/>
    </location>
</feature>
<proteinExistence type="predicted"/>
<evidence type="ECO:0000313" key="8">
    <source>
        <dbReference type="EMBL" id="KAL1636219.1"/>
    </source>
</evidence>
<dbReference type="InterPro" id="IPR020846">
    <property type="entry name" value="MFS_dom"/>
</dbReference>
<reference evidence="8 9" key="1">
    <citation type="submission" date="2024-02" db="EMBL/GenBank/DDBJ databases">
        <title>De novo assembly and annotation of 12 fungi associated with fruit tree decline syndrome in Ontario, Canada.</title>
        <authorList>
            <person name="Sulman M."/>
            <person name="Ellouze W."/>
            <person name="Ilyukhin E."/>
        </authorList>
    </citation>
    <scope>NUCLEOTIDE SEQUENCE [LARGE SCALE GENOMIC DNA]</scope>
    <source>
        <strain evidence="8 9">M1-105</strain>
    </source>
</reference>
<dbReference type="InterPro" id="IPR036259">
    <property type="entry name" value="MFS_trans_sf"/>
</dbReference>
<feature type="region of interest" description="Disordered" evidence="5">
    <location>
        <begin position="580"/>
        <end position="636"/>
    </location>
</feature>
<dbReference type="InterPro" id="IPR021858">
    <property type="entry name" value="Fun_TF"/>
</dbReference>
<dbReference type="Pfam" id="PF07690">
    <property type="entry name" value="MFS_1"/>
    <property type="match status" value="1"/>
</dbReference>
<evidence type="ECO:0000256" key="2">
    <source>
        <dbReference type="ARBA" id="ARBA00022692"/>
    </source>
</evidence>
<protein>
    <recommendedName>
        <fullName evidence="7">Major facilitator superfamily (MFS) profile domain-containing protein</fullName>
    </recommendedName>
</protein>
<dbReference type="InterPro" id="IPR011701">
    <property type="entry name" value="MFS"/>
</dbReference>
<feature type="compositionally biased region" description="Basic and acidic residues" evidence="5">
    <location>
        <begin position="580"/>
        <end position="602"/>
    </location>
</feature>
<feature type="transmembrane region" description="Helical" evidence="6">
    <location>
        <begin position="263"/>
        <end position="288"/>
    </location>
</feature>
<comment type="subcellular location">
    <subcellularLocation>
        <location evidence="1">Membrane</location>
        <topology evidence="1">Multi-pass membrane protein</topology>
    </subcellularLocation>
</comment>
<feature type="transmembrane region" description="Helical" evidence="6">
    <location>
        <begin position="218"/>
        <end position="243"/>
    </location>
</feature>
<feature type="transmembrane region" description="Helical" evidence="6">
    <location>
        <begin position="467"/>
        <end position="490"/>
    </location>
</feature>
<feature type="transmembrane region" description="Helical" evidence="6">
    <location>
        <begin position="338"/>
        <end position="361"/>
    </location>
</feature>